<reference evidence="2 3" key="1">
    <citation type="submission" date="2021-01" db="EMBL/GenBank/DDBJ databases">
        <title>Whole genome shotgun sequence of Plantactinospora endophytica NBRC 110450.</title>
        <authorList>
            <person name="Komaki H."/>
            <person name="Tamura T."/>
        </authorList>
    </citation>
    <scope>NUCLEOTIDE SEQUENCE [LARGE SCALE GENOMIC DNA]</scope>
    <source>
        <strain evidence="2 3">NBRC 110450</strain>
    </source>
</reference>
<feature type="domain" description="Calcium/calmodulin-dependent protein kinase II association-domain" evidence="1">
    <location>
        <begin position="2"/>
        <end position="121"/>
    </location>
</feature>
<evidence type="ECO:0000313" key="3">
    <source>
        <dbReference type="Proteomes" id="UP000646749"/>
    </source>
</evidence>
<dbReference type="EMBL" id="BONW01000028">
    <property type="protein sequence ID" value="GIG90387.1"/>
    <property type="molecule type" value="Genomic_DNA"/>
</dbReference>
<name>A0ABQ4E6Q6_9ACTN</name>
<dbReference type="SUPFAM" id="SSF54427">
    <property type="entry name" value="NTF2-like"/>
    <property type="match status" value="1"/>
</dbReference>
<gene>
    <name evidence="2" type="ORF">Pen02_53230</name>
</gene>
<protein>
    <recommendedName>
        <fullName evidence="1">Calcium/calmodulin-dependent protein kinase II association-domain domain-containing protein</fullName>
    </recommendedName>
</protein>
<comment type="caution">
    <text evidence="2">The sequence shown here is derived from an EMBL/GenBank/DDBJ whole genome shotgun (WGS) entry which is preliminary data.</text>
</comment>
<accession>A0ABQ4E6Q6</accession>
<dbReference type="Pfam" id="PF08332">
    <property type="entry name" value="CaMKII_AD"/>
    <property type="match status" value="1"/>
</dbReference>
<dbReference type="InterPro" id="IPR032710">
    <property type="entry name" value="NTF2-like_dom_sf"/>
</dbReference>
<dbReference type="Gene3D" id="3.10.450.50">
    <property type="match status" value="1"/>
</dbReference>
<sequence>MAEIEAVFTGWNDALANDADKVAERYTTDAVLLSTLKDKVFKGRAEIRGYFVDFLKRKPQASVTDRKVVILDKTSALDTGLYTFTFGDGQQPATVMARYTFVYQVIDKKCLIVNHHSSKMPEAR</sequence>
<organism evidence="2 3">
    <name type="scientific">Plantactinospora endophytica</name>
    <dbReference type="NCBI Taxonomy" id="673535"/>
    <lineage>
        <taxon>Bacteria</taxon>
        <taxon>Bacillati</taxon>
        <taxon>Actinomycetota</taxon>
        <taxon>Actinomycetes</taxon>
        <taxon>Micromonosporales</taxon>
        <taxon>Micromonosporaceae</taxon>
        <taxon>Plantactinospora</taxon>
    </lineage>
</organism>
<dbReference type="InterPro" id="IPR013543">
    <property type="entry name" value="Ca/CaM-dep_prot_kinase-assoc"/>
</dbReference>
<dbReference type="NCBIfam" id="TIGR02246">
    <property type="entry name" value="SgcJ/EcaC family oxidoreductase"/>
    <property type="match status" value="1"/>
</dbReference>
<dbReference type="Proteomes" id="UP000646749">
    <property type="component" value="Unassembled WGS sequence"/>
</dbReference>
<keyword evidence="3" id="KW-1185">Reference proteome</keyword>
<dbReference type="InterPro" id="IPR011944">
    <property type="entry name" value="Steroid_delta5-4_isomerase"/>
</dbReference>
<proteinExistence type="predicted"/>
<evidence type="ECO:0000259" key="1">
    <source>
        <dbReference type="Pfam" id="PF08332"/>
    </source>
</evidence>
<evidence type="ECO:0000313" key="2">
    <source>
        <dbReference type="EMBL" id="GIG90387.1"/>
    </source>
</evidence>